<protein>
    <submittedName>
        <fullName evidence="2">Putative long-distance movement protein</fullName>
    </submittedName>
</protein>
<dbReference type="EMBL" id="MG596235">
    <property type="protein sequence ID" value="AXN55937.1"/>
    <property type="molecule type" value="Genomic_RNA"/>
</dbReference>
<name>A0A3Q8GXR7_9TOMB</name>
<feature type="region of interest" description="Disordered" evidence="1">
    <location>
        <begin position="18"/>
        <end position="132"/>
    </location>
</feature>
<feature type="region of interest" description="Disordered" evidence="1">
    <location>
        <begin position="171"/>
        <end position="221"/>
    </location>
</feature>
<sequence>MAAGNYMAIIINVNNNERSKQAGAPGSTVWGSHNERARGVKPRRHDSRTRKREGHDHPTPTPKNTGKSELGSEAVPKHSKHGGATIRGEGSRSVHTTRPRRRARRSGDMAPRQHPSRSGECRQETQNKAERRATAVSVLPILLDSIRGLDLNPTEVLFHCYRASRGKFRRGLQPVQPVPDVEPADRSSGPQLPPERPTCSGNLPHEGQRRPDGSFEPAGVSKGCDVEQVCHACN</sequence>
<evidence type="ECO:0000256" key="1">
    <source>
        <dbReference type="SAM" id="MobiDB-lite"/>
    </source>
</evidence>
<dbReference type="Pfam" id="PF04817">
    <property type="entry name" value="Umbravirus_LDM"/>
    <property type="match status" value="1"/>
</dbReference>
<feature type="compositionally biased region" description="Basic residues" evidence="1">
    <location>
        <begin position="39"/>
        <end position="52"/>
    </location>
</feature>
<feature type="compositionally biased region" description="Basic and acidic residues" evidence="1">
    <location>
        <begin position="117"/>
        <end position="132"/>
    </location>
</feature>
<reference evidence="2" key="1">
    <citation type="submission" date="2017-11" db="EMBL/GenBank/DDBJ databases">
        <title>Molecular characterization of two novel viruses isolated from red clover with enation symptoms (enamovirus &amp; umbravirus).</title>
        <authorList>
            <person name="Koloniuk I."/>
            <person name="Sarkisova T."/>
            <person name="Franova J."/>
            <person name="Pribylova J."/>
        </authorList>
    </citation>
    <scope>NUCLEOTIDE SEQUENCE</scope>
    <source>
        <strain evidence="2">RCUV-HZ2_A</strain>
    </source>
</reference>
<accession>A0A3Q8GXR7</accession>
<dbReference type="InterPro" id="IPR006902">
    <property type="entry name" value="Umbravirus_LDM"/>
</dbReference>
<proteinExistence type="predicted"/>
<organism evidence="2">
    <name type="scientific">Red clover umbravirus</name>
    <dbReference type="NCBI Taxonomy" id="2301725"/>
    <lineage>
        <taxon>Viruses</taxon>
        <taxon>Riboviria</taxon>
        <taxon>Orthornavirae</taxon>
        <taxon>Kitrinoviricota</taxon>
        <taxon>Tolucaviricetes</taxon>
        <taxon>Tolivirales</taxon>
        <taxon>Tombusviridae</taxon>
        <taxon>Calvusvirinae</taxon>
        <taxon>Umbravirus</taxon>
    </lineage>
</organism>
<feature type="compositionally biased region" description="Basic residues" evidence="1">
    <location>
        <begin position="95"/>
        <end position="104"/>
    </location>
</feature>
<evidence type="ECO:0000313" key="2">
    <source>
        <dbReference type="EMBL" id="AXN55937.1"/>
    </source>
</evidence>